<keyword evidence="5" id="KW-1185">Reference proteome</keyword>
<evidence type="ECO:0000313" key="5">
    <source>
        <dbReference type="Proteomes" id="UP000593564"/>
    </source>
</evidence>
<evidence type="ECO:0000313" key="4">
    <source>
        <dbReference type="EMBL" id="KAF5941018.1"/>
    </source>
</evidence>
<comment type="caution">
    <text evidence="4">The sequence shown here is derived from an EMBL/GenBank/DDBJ whole genome shotgun (WGS) entry which is preliminary data.</text>
</comment>
<dbReference type="PANTHER" id="PTHR13234:SF48">
    <property type="entry name" value="GAMMA INTERFERON RESPONSIVE LYSOSOMAL THIOL (GILT) REDUCTASE FAMILY PROTEIN"/>
    <property type="match status" value="1"/>
</dbReference>
<keyword evidence="2" id="KW-0325">Glycoprotein</keyword>
<evidence type="ECO:0000256" key="3">
    <source>
        <dbReference type="SAM" id="MobiDB-lite"/>
    </source>
</evidence>
<dbReference type="EMBL" id="JACBKZ010000010">
    <property type="protein sequence ID" value="KAF5941018.1"/>
    <property type="molecule type" value="Genomic_DNA"/>
</dbReference>
<dbReference type="GO" id="GO:0016671">
    <property type="term" value="F:oxidoreductase activity, acting on a sulfur group of donors, disulfide as acceptor"/>
    <property type="evidence" value="ECO:0007669"/>
    <property type="project" value="InterPro"/>
</dbReference>
<evidence type="ECO:0008006" key="6">
    <source>
        <dbReference type="Google" id="ProtNLM"/>
    </source>
</evidence>
<dbReference type="InterPro" id="IPR004911">
    <property type="entry name" value="Interferon-induced_GILT"/>
</dbReference>
<evidence type="ECO:0000256" key="1">
    <source>
        <dbReference type="ARBA" id="ARBA00005679"/>
    </source>
</evidence>
<feature type="region of interest" description="Disordered" evidence="3">
    <location>
        <begin position="249"/>
        <end position="293"/>
    </location>
</feature>
<feature type="region of interest" description="Disordered" evidence="3">
    <location>
        <begin position="201"/>
        <end position="223"/>
    </location>
</feature>
<dbReference type="Proteomes" id="UP000593564">
    <property type="component" value="Unassembled WGS sequence"/>
</dbReference>
<reference evidence="4 5" key="2">
    <citation type="submission" date="2020-07" db="EMBL/GenBank/DDBJ databases">
        <title>Genome assembly of wild tea tree DASZ reveals pedigree and selection history of tea varieties.</title>
        <authorList>
            <person name="Zhang W."/>
        </authorList>
    </citation>
    <scope>NUCLEOTIDE SEQUENCE [LARGE SCALE GENOMIC DNA]</scope>
    <source>
        <strain evidence="5">cv. G240</strain>
        <tissue evidence="4">Leaf</tissue>
    </source>
</reference>
<evidence type="ECO:0000256" key="2">
    <source>
        <dbReference type="ARBA" id="ARBA00023180"/>
    </source>
</evidence>
<proteinExistence type="inferred from homology"/>
<comment type="similarity">
    <text evidence="1">Belongs to the GILT family.</text>
</comment>
<dbReference type="AlphaFoldDB" id="A0A7J7GNN7"/>
<gene>
    <name evidence="4" type="ORF">HYC85_022185</name>
</gene>
<organism evidence="4 5">
    <name type="scientific">Camellia sinensis</name>
    <name type="common">Tea plant</name>
    <name type="synonym">Thea sinensis</name>
    <dbReference type="NCBI Taxonomy" id="4442"/>
    <lineage>
        <taxon>Eukaryota</taxon>
        <taxon>Viridiplantae</taxon>
        <taxon>Streptophyta</taxon>
        <taxon>Embryophyta</taxon>
        <taxon>Tracheophyta</taxon>
        <taxon>Spermatophyta</taxon>
        <taxon>Magnoliopsida</taxon>
        <taxon>eudicotyledons</taxon>
        <taxon>Gunneridae</taxon>
        <taxon>Pentapetalae</taxon>
        <taxon>asterids</taxon>
        <taxon>Ericales</taxon>
        <taxon>Theaceae</taxon>
        <taxon>Camellia</taxon>
    </lineage>
</organism>
<sequence length="320" mass="35585">MIQVKLSCHFTTETLCPYCANFIVNNLAKIFENGLISIINLRLVPWGNTYLKDNSTWVCQHGPDECLLNTVEACAIRVWPDLGAHFSFRFIKCIEHLHLENKHNEWESCFGTQGLNSKPVVDCYNSGLGFQLERNYADETAHLNPPHRFVPWDYQNFAAYVCRAYKGSSRPSACKSLSVGINSSNNENSVAQVSYTSEAKNLTSMAPAQKKPESPTTSSTKRMKMKMEISVKHRDPAIHHGLECLKRHKSTATRPYPRPLPQQDAGPNPGQQSSQHLPAGSMPSPRESNLRSCSDTNCWTSALTISSKPIASSAGATLFP</sequence>
<reference evidence="5" key="1">
    <citation type="journal article" date="2020" name="Nat. Commun.">
        <title>Genome assembly of wild tea tree DASZ reveals pedigree and selection history of tea varieties.</title>
        <authorList>
            <person name="Zhang W."/>
            <person name="Zhang Y."/>
            <person name="Qiu H."/>
            <person name="Guo Y."/>
            <person name="Wan H."/>
            <person name="Zhang X."/>
            <person name="Scossa F."/>
            <person name="Alseekh S."/>
            <person name="Zhang Q."/>
            <person name="Wang P."/>
            <person name="Xu L."/>
            <person name="Schmidt M.H."/>
            <person name="Jia X."/>
            <person name="Li D."/>
            <person name="Zhu A."/>
            <person name="Guo F."/>
            <person name="Chen W."/>
            <person name="Ni D."/>
            <person name="Usadel B."/>
            <person name="Fernie A.R."/>
            <person name="Wen W."/>
        </authorList>
    </citation>
    <scope>NUCLEOTIDE SEQUENCE [LARGE SCALE GENOMIC DNA]</scope>
    <source>
        <strain evidence="5">cv. G240</strain>
    </source>
</reference>
<dbReference type="Pfam" id="PF03227">
    <property type="entry name" value="GILT"/>
    <property type="match status" value="1"/>
</dbReference>
<accession>A0A7J7GNN7</accession>
<protein>
    <recommendedName>
        <fullName evidence="6">Gamma-interferon-inducible lysosomal thiol reductase</fullName>
    </recommendedName>
</protein>
<dbReference type="PANTHER" id="PTHR13234">
    <property type="entry name" value="GAMMA-INTERFERON INDUCIBLE LYSOSOMAL THIOL REDUCTASE GILT"/>
    <property type="match status" value="1"/>
</dbReference>
<name>A0A7J7GNN7_CAMSI</name>